<dbReference type="EMBL" id="VTZN01000070">
    <property type="protein sequence ID" value="KAA1249856.1"/>
    <property type="molecule type" value="Genomic_DNA"/>
</dbReference>
<dbReference type="OrthoDB" id="3255669at2"/>
<organism evidence="1 2">
    <name type="scientific">Mycobacterium simiae</name>
    <name type="common">Mycobacterium habana</name>
    <dbReference type="NCBI Taxonomy" id="1784"/>
    <lineage>
        <taxon>Bacteria</taxon>
        <taxon>Bacillati</taxon>
        <taxon>Actinomycetota</taxon>
        <taxon>Actinomycetes</taxon>
        <taxon>Mycobacteriales</taxon>
        <taxon>Mycobacteriaceae</taxon>
        <taxon>Mycobacterium</taxon>
        <taxon>Mycobacterium simiae complex</taxon>
    </lineage>
</organism>
<proteinExistence type="predicted"/>
<evidence type="ECO:0000313" key="2">
    <source>
        <dbReference type="Proteomes" id="UP000324701"/>
    </source>
</evidence>
<gene>
    <name evidence="1" type="ORF">F0Q45_12915</name>
</gene>
<accession>A0A5B1BN74</accession>
<reference evidence="1 2" key="1">
    <citation type="submission" date="2019-09" db="EMBL/GenBank/DDBJ databases">
        <title>Report of infection by Mycobacterium simiae a patient suffering from pulmonary tuberculosis.</title>
        <authorList>
            <person name="Mohanty P.S."/>
            <person name="Bansal A.K."/>
            <person name="Singh H."/>
            <person name="Sharma S."/>
            <person name="Patil S.A."/>
            <person name="Upadhaya P."/>
            <person name="Singh P.K."/>
            <person name="Kumar D."/>
            <person name="Kumar S."/>
            <person name="Singh R.K."/>
            <person name="Chaudhary B."/>
        </authorList>
    </citation>
    <scope>NUCLEOTIDE SEQUENCE [LARGE SCALE GENOMIC DNA]</scope>
    <source>
        <strain evidence="1 2">JAL-560-SIM</strain>
    </source>
</reference>
<dbReference type="RefSeq" id="WP_149654327.1">
    <property type="nucleotide sequence ID" value="NZ_VTZN01000070.1"/>
</dbReference>
<keyword evidence="2" id="KW-1185">Reference proteome</keyword>
<comment type="caution">
    <text evidence="1">The sequence shown here is derived from an EMBL/GenBank/DDBJ whole genome shotgun (WGS) entry which is preliminary data.</text>
</comment>
<dbReference type="Proteomes" id="UP000324701">
    <property type="component" value="Unassembled WGS sequence"/>
</dbReference>
<protein>
    <submittedName>
        <fullName evidence="1">SRPBCC family protein</fullName>
    </submittedName>
</protein>
<sequence length="223" mass="24711">MATTTIRIAEAAVLCAVLYGTRRYYRNWGATKEEARMRLPGDSLVGDPATQTTEAVCIGAPASAVWPRLLQLGQDRGGCYGLAGLKNLAGLRCTDADRVHPEWQHLAVGDVVRLAPEGWLGLQDGLTLRVAEIVPEKTLVLNATRDDQRWNAVWSFHLQPHWEDRVRLLTRTRIALRHPGEVFALELVRPLISLGTRGLLLGIKRRVEREASNQSPTNAASPR</sequence>
<name>A0A5B1BN74_MYCSI</name>
<dbReference type="AlphaFoldDB" id="A0A5B1BN74"/>
<evidence type="ECO:0000313" key="1">
    <source>
        <dbReference type="EMBL" id="KAA1249856.1"/>
    </source>
</evidence>